<accession>A0ABT1H647</accession>
<dbReference type="PANTHER" id="PTHR43546:SF3">
    <property type="entry name" value="UPF0173 METAL-DEPENDENT HYDROLASE MJ1163"/>
    <property type="match status" value="1"/>
</dbReference>
<protein>
    <submittedName>
        <fullName evidence="2">L-ascorbate metabolism protein UlaG, beta-lactamase superfamily</fullName>
    </submittedName>
</protein>
<sequence length="220" mass="23710">MRVTHFGHSCILVEIDGTTVLFDPGVFSDGFAGITGLDAILITHQHFDHVDVDRLPDLVANNPDAVLYADPETTEQLNGDSVAGTWTAAHPGDEFSIKSVTARIRGGKHAVIHPDFPQIDNVAYLLGDDTTPGKLMHPGDALFVPEEDVDVLAIPTAAPWMKLSEGADFLRAVEPRVAFPIHEAVLSDGGRGAYMSMLEGLKGSDTDWRALDKENALEIS</sequence>
<evidence type="ECO:0000259" key="1">
    <source>
        <dbReference type="SMART" id="SM00849"/>
    </source>
</evidence>
<proteinExistence type="predicted"/>
<keyword evidence="3" id="KW-1185">Reference proteome</keyword>
<dbReference type="PANTHER" id="PTHR43546">
    <property type="entry name" value="UPF0173 METAL-DEPENDENT HYDROLASE MJ1163-RELATED"/>
    <property type="match status" value="1"/>
</dbReference>
<dbReference type="Gene3D" id="3.60.15.10">
    <property type="entry name" value="Ribonuclease Z/Hydroxyacylglutathione hydrolase-like"/>
    <property type="match status" value="1"/>
</dbReference>
<dbReference type="EMBL" id="JAMTCG010000004">
    <property type="protein sequence ID" value="MCP2161228.1"/>
    <property type="molecule type" value="Genomic_DNA"/>
</dbReference>
<evidence type="ECO:0000313" key="3">
    <source>
        <dbReference type="Proteomes" id="UP001205740"/>
    </source>
</evidence>
<name>A0ABT1H647_9NOCA</name>
<feature type="domain" description="Metallo-beta-lactamase" evidence="1">
    <location>
        <begin position="7"/>
        <end position="182"/>
    </location>
</feature>
<gene>
    <name evidence="2" type="ORF">LX12_002423</name>
</gene>
<dbReference type="InterPro" id="IPR050114">
    <property type="entry name" value="UPF0173_UPF0282_UlaG_hydrolase"/>
</dbReference>
<dbReference type="InterPro" id="IPR036866">
    <property type="entry name" value="RibonucZ/Hydroxyglut_hydro"/>
</dbReference>
<dbReference type="InterPro" id="IPR001279">
    <property type="entry name" value="Metallo-B-lactamas"/>
</dbReference>
<organism evidence="2 3">
    <name type="scientific">Williamsia serinedens</name>
    <dbReference type="NCBI Taxonomy" id="391736"/>
    <lineage>
        <taxon>Bacteria</taxon>
        <taxon>Bacillati</taxon>
        <taxon>Actinomycetota</taxon>
        <taxon>Actinomycetes</taxon>
        <taxon>Mycobacteriales</taxon>
        <taxon>Nocardiaceae</taxon>
        <taxon>Williamsia</taxon>
    </lineage>
</organism>
<dbReference type="Pfam" id="PF13483">
    <property type="entry name" value="Lactamase_B_3"/>
    <property type="match status" value="1"/>
</dbReference>
<dbReference type="SMART" id="SM00849">
    <property type="entry name" value="Lactamase_B"/>
    <property type="match status" value="1"/>
</dbReference>
<dbReference type="SUPFAM" id="SSF56281">
    <property type="entry name" value="Metallo-hydrolase/oxidoreductase"/>
    <property type="match status" value="1"/>
</dbReference>
<evidence type="ECO:0000313" key="2">
    <source>
        <dbReference type="EMBL" id="MCP2161228.1"/>
    </source>
</evidence>
<reference evidence="2 3" key="1">
    <citation type="submission" date="2022-06" db="EMBL/GenBank/DDBJ databases">
        <title>Genomic Encyclopedia of Archaeal and Bacterial Type Strains, Phase II (KMG-II): from individual species to whole genera.</title>
        <authorList>
            <person name="Goeker M."/>
        </authorList>
    </citation>
    <scope>NUCLEOTIDE SEQUENCE [LARGE SCALE GENOMIC DNA]</scope>
    <source>
        <strain evidence="2 3">DSM 45037</strain>
    </source>
</reference>
<comment type="caution">
    <text evidence="2">The sequence shown here is derived from an EMBL/GenBank/DDBJ whole genome shotgun (WGS) entry which is preliminary data.</text>
</comment>
<dbReference type="Proteomes" id="UP001205740">
    <property type="component" value="Unassembled WGS sequence"/>
</dbReference>
<dbReference type="RefSeq" id="WP_253654806.1">
    <property type="nucleotide sequence ID" value="NZ_BAAAOE010000002.1"/>
</dbReference>